<dbReference type="AlphaFoldDB" id="A0A820MZQ6"/>
<dbReference type="Proteomes" id="UP000663874">
    <property type="component" value="Unassembled WGS sequence"/>
</dbReference>
<feature type="non-terminal residue" evidence="1">
    <location>
        <position position="51"/>
    </location>
</feature>
<name>A0A820MZQ6_9BILA</name>
<proteinExistence type="predicted"/>
<sequence length="51" mass="6287">MDQDYPNLQEHLQLEIDNMRTTWDELKTMYENEIQRIRDFVMGARRGEIDQ</sequence>
<dbReference type="EMBL" id="CAJOBE010059538">
    <property type="protein sequence ID" value="CAF4382248.1"/>
    <property type="molecule type" value="Genomic_DNA"/>
</dbReference>
<comment type="caution">
    <text evidence="1">The sequence shown here is derived from an EMBL/GenBank/DDBJ whole genome shotgun (WGS) entry which is preliminary data.</text>
</comment>
<organism evidence="1 2">
    <name type="scientific">Rotaria sordida</name>
    <dbReference type="NCBI Taxonomy" id="392033"/>
    <lineage>
        <taxon>Eukaryota</taxon>
        <taxon>Metazoa</taxon>
        <taxon>Spiralia</taxon>
        <taxon>Gnathifera</taxon>
        <taxon>Rotifera</taxon>
        <taxon>Eurotatoria</taxon>
        <taxon>Bdelloidea</taxon>
        <taxon>Philodinida</taxon>
        <taxon>Philodinidae</taxon>
        <taxon>Rotaria</taxon>
    </lineage>
</organism>
<evidence type="ECO:0000313" key="2">
    <source>
        <dbReference type="Proteomes" id="UP000663874"/>
    </source>
</evidence>
<protein>
    <submittedName>
        <fullName evidence="1">Uncharacterized protein</fullName>
    </submittedName>
</protein>
<reference evidence="1" key="1">
    <citation type="submission" date="2021-02" db="EMBL/GenBank/DDBJ databases">
        <authorList>
            <person name="Nowell W R."/>
        </authorList>
    </citation>
    <scope>NUCLEOTIDE SEQUENCE</scope>
</reference>
<accession>A0A820MZQ6</accession>
<gene>
    <name evidence="1" type="ORF">FNK824_LOCUS43344</name>
</gene>
<evidence type="ECO:0000313" key="1">
    <source>
        <dbReference type="EMBL" id="CAF4382248.1"/>
    </source>
</evidence>